<dbReference type="Proteomes" id="UP000306196">
    <property type="component" value="Unassembled WGS sequence"/>
</dbReference>
<reference evidence="2 3" key="1">
    <citation type="submission" date="2019-05" db="EMBL/GenBank/DDBJ databases">
        <title>Verrucobacter flavum gen. nov., sp. nov. a new member of the family Verrucomicrobiaceae.</title>
        <authorList>
            <person name="Szuroczki S."/>
            <person name="Abbaszade G."/>
            <person name="Szabo A."/>
            <person name="Felfoldi T."/>
            <person name="Schumann P."/>
            <person name="Boka K."/>
            <person name="Keki Z."/>
            <person name="Toumi M."/>
            <person name="Toth E."/>
        </authorList>
    </citation>
    <scope>NUCLEOTIDE SEQUENCE [LARGE SCALE GENOMIC DNA]</scope>
    <source>
        <strain evidence="2 3">MG-N-17</strain>
    </source>
</reference>
<evidence type="ECO:0000256" key="1">
    <source>
        <dbReference type="SAM" id="SignalP"/>
    </source>
</evidence>
<dbReference type="EMBL" id="VAUV01000005">
    <property type="protein sequence ID" value="TLD71328.1"/>
    <property type="molecule type" value="Genomic_DNA"/>
</dbReference>
<sequence length="138" mass="14425">MKLILLSIGIALFSTSCSSTSRLVTSTLAAAGGAALGHSLSDGNPLVTAASAGGGFLLGEAINHAQDGKAKKSYTEGYDKGRSDAVKQQYWLLVDQQKKAAGHGFEEEVSLYQFPLPAQTPDGALFPPGSTRTLRIEK</sequence>
<dbReference type="OrthoDB" id="199064at2"/>
<accession>A0A5R8KG99</accession>
<feature type="signal peptide" evidence="1">
    <location>
        <begin position="1"/>
        <end position="21"/>
    </location>
</feature>
<keyword evidence="3" id="KW-1185">Reference proteome</keyword>
<organism evidence="2 3">
    <name type="scientific">Phragmitibacter flavus</name>
    <dbReference type="NCBI Taxonomy" id="2576071"/>
    <lineage>
        <taxon>Bacteria</taxon>
        <taxon>Pseudomonadati</taxon>
        <taxon>Verrucomicrobiota</taxon>
        <taxon>Verrucomicrobiia</taxon>
        <taxon>Verrucomicrobiales</taxon>
        <taxon>Verrucomicrobiaceae</taxon>
        <taxon>Phragmitibacter</taxon>
    </lineage>
</organism>
<comment type="caution">
    <text evidence="2">The sequence shown here is derived from an EMBL/GenBank/DDBJ whole genome shotgun (WGS) entry which is preliminary data.</text>
</comment>
<protein>
    <recommendedName>
        <fullName evidence="4">Glycine zipper 2TM domain-containing protein</fullName>
    </recommendedName>
</protein>
<keyword evidence="1" id="KW-0732">Signal</keyword>
<evidence type="ECO:0000313" key="2">
    <source>
        <dbReference type="EMBL" id="TLD71328.1"/>
    </source>
</evidence>
<dbReference type="PROSITE" id="PS51257">
    <property type="entry name" value="PROKAR_LIPOPROTEIN"/>
    <property type="match status" value="1"/>
</dbReference>
<proteinExistence type="predicted"/>
<dbReference type="AlphaFoldDB" id="A0A5R8KG99"/>
<dbReference type="RefSeq" id="WP_138085541.1">
    <property type="nucleotide sequence ID" value="NZ_VAUV01000005.1"/>
</dbReference>
<gene>
    <name evidence="2" type="ORF">FEM03_07295</name>
</gene>
<evidence type="ECO:0008006" key="4">
    <source>
        <dbReference type="Google" id="ProtNLM"/>
    </source>
</evidence>
<evidence type="ECO:0000313" key="3">
    <source>
        <dbReference type="Proteomes" id="UP000306196"/>
    </source>
</evidence>
<feature type="chain" id="PRO_5024454632" description="Glycine zipper 2TM domain-containing protein" evidence="1">
    <location>
        <begin position="22"/>
        <end position="138"/>
    </location>
</feature>
<name>A0A5R8KG99_9BACT</name>